<name>A0A0G4IPU3_PLABS</name>
<reference evidence="1 2" key="1">
    <citation type="submission" date="2015-02" db="EMBL/GenBank/DDBJ databases">
        <authorList>
            <person name="Chooi Y.-H."/>
        </authorList>
    </citation>
    <scope>NUCLEOTIDE SEQUENCE [LARGE SCALE GENOMIC DNA]</scope>
    <source>
        <strain evidence="1">E3</strain>
    </source>
</reference>
<sequence>LLLGVRISTHDSGPLADGHERPLLNILLSRLPGAGCGGRAGCCCRCLGLGRGDRSPLSMASSSDSMEAAEQSVTRSLQAIDVVLAELSVTAAGLRRATQAYGQAVRECSTHLQTWATFFSQIAPSTAATGNDGICDASRSAPAGLCHMEPPADLMRSPPPAAMPSTPDFTSPPITVRAHAPVADRFFSTTAHGDNILDLSVISSISAPADVADMGSPDDDSASFSQMGPRGTLADISALMNATRDEGGGSGAVDDLGADALICKRLSEQFLDGDKAGRGRRARDAPGKLDLGTLPSVYRTGVANTQITSVFDLLNASPESLTVQAMVAELGLSEGVLDLLLDVLQQRSYVTSCVADGVRKWSAS</sequence>
<accession>A0A0G4IPU3</accession>
<dbReference type="Proteomes" id="UP000039324">
    <property type="component" value="Unassembled WGS sequence"/>
</dbReference>
<dbReference type="AlphaFoldDB" id="A0A0G4IPU3"/>
<proteinExistence type="predicted"/>
<organism evidence="1 2">
    <name type="scientific">Plasmodiophora brassicae</name>
    <name type="common">Clubroot disease agent</name>
    <dbReference type="NCBI Taxonomy" id="37360"/>
    <lineage>
        <taxon>Eukaryota</taxon>
        <taxon>Sar</taxon>
        <taxon>Rhizaria</taxon>
        <taxon>Endomyxa</taxon>
        <taxon>Phytomyxea</taxon>
        <taxon>Plasmodiophorida</taxon>
        <taxon>Plasmodiophoridae</taxon>
        <taxon>Plasmodiophora</taxon>
    </lineage>
</organism>
<feature type="non-terminal residue" evidence="1">
    <location>
        <position position="1"/>
    </location>
</feature>
<keyword evidence="2" id="KW-1185">Reference proteome</keyword>
<dbReference type="EMBL" id="CDSF01000079">
    <property type="protein sequence ID" value="CEO97222.1"/>
    <property type="molecule type" value="Genomic_DNA"/>
</dbReference>
<gene>
    <name evidence="1" type="ORF">PBRA_000567</name>
</gene>
<evidence type="ECO:0000313" key="1">
    <source>
        <dbReference type="EMBL" id="CEO97222.1"/>
    </source>
</evidence>
<evidence type="ECO:0000313" key="2">
    <source>
        <dbReference type="Proteomes" id="UP000039324"/>
    </source>
</evidence>
<protein>
    <submittedName>
        <fullName evidence="1">Uncharacterized protein</fullName>
    </submittedName>
</protein>